<dbReference type="InterPro" id="IPR013229">
    <property type="entry name" value="PEGA"/>
</dbReference>
<dbReference type="Pfam" id="PF08308">
    <property type="entry name" value="PEGA"/>
    <property type="match status" value="1"/>
</dbReference>
<reference evidence="2 3" key="1">
    <citation type="submission" date="2019-08" db="EMBL/GenBank/DDBJ databases">
        <title>100 year-old enigma solved: identification of Planctomyces bekefii, the type genus and species of the phylum Planctomycetes.</title>
        <authorList>
            <person name="Svetlana D.N."/>
            <person name="Overmann J."/>
        </authorList>
    </citation>
    <scope>NUCLEOTIDE SEQUENCE [LARGE SCALE GENOMIC DNA]</scope>
    <source>
        <strain evidence="2">Phe10_nw2017</strain>
    </source>
</reference>
<organism evidence="2 3">
    <name type="scientific">Planctomyces bekefii</name>
    <dbReference type="NCBI Taxonomy" id="1653850"/>
    <lineage>
        <taxon>Bacteria</taxon>
        <taxon>Pseudomonadati</taxon>
        <taxon>Planctomycetota</taxon>
        <taxon>Planctomycetia</taxon>
        <taxon>Planctomycetales</taxon>
        <taxon>Planctomycetaceae</taxon>
        <taxon>Planctomyces</taxon>
    </lineage>
</organism>
<accession>A0A5C6M410</accession>
<evidence type="ECO:0000313" key="3">
    <source>
        <dbReference type="Proteomes" id="UP000321083"/>
    </source>
</evidence>
<keyword evidence="2" id="KW-0449">Lipoprotein</keyword>
<gene>
    <name evidence="2" type="ORF">E3A20_20050</name>
</gene>
<dbReference type="Proteomes" id="UP000321083">
    <property type="component" value="Unassembled WGS sequence"/>
</dbReference>
<name>A0A5C6M410_9PLAN</name>
<protein>
    <submittedName>
        <fullName evidence="2">Lipoprotein</fullName>
    </submittedName>
</protein>
<keyword evidence="3" id="KW-1185">Reference proteome</keyword>
<feature type="domain" description="PEGA" evidence="1">
    <location>
        <begin position="23"/>
        <end position="77"/>
    </location>
</feature>
<dbReference type="AlphaFoldDB" id="A0A5C6M410"/>
<reference evidence="2 3" key="2">
    <citation type="submission" date="2019-08" db="EMBL/GenBank/DDBJ databases">
        <authorList>
            <person name="Henke P."/>
        </authorList>
    </citation>
    <scope>NUCLEOTIDE SEQUENCE [LARGE SCALE GENOMIC DNA]</scope>
    <source>
        <strain evidence="2">Phe10_nw2017</strain>
    </source>
</reference>
<proteinExistence type="predicted"/>
<dbReference type="EMBL" id="SRHE01000474">
    <property type="protein sequence ID" value="TWW08865.1"/>
    <property type="molecule type" value="Genomic_DNA"/>
</dbReference>
<comment type="caution">
    <text evidence="2">The sequence shown here is derived from an EMBL/GenBank/DDBJ whole genome shotgun (WGS) entry which is preliminary data.</text>
</comment>
<evidence type="ECO:0000313" key="2">
    <source>
        <dbReference type="EMBL" id="TWW08865.1"/>
    </source>
</evidence>
<evidence type="ECO:0000259" key="1">
    <source>
        <dbReference type="Pfam" id="PF08308"/>
    </source>
</evidence>
<sequence length="132" mass="15291">MGCRLLILVMCLLILPGCMHRRVTIHSVPEGALLKVDGKDIGYTPAHFDFTWYGTREVQLLLDGYETRTEMIEVNSPWYQKFPLDFISDNFAGRHILDHRQFTFQMRPRRTDVSGDVIKRGNSLRNEALHGQ</sequence>